<keyword evidence="4" id="KW-0675">Receptor</keyword>
<accession>A0A377M555</accession>
<evidence type="ECO:0000256" key="2">
    <source>
        <dbReference type="ARBA" id="ARBA00023136"/>
    </source>
</evidence>
<evidence type="ECO:0000256" key="3">
    <source>
        <dbReference type="ARBA" id="ARBA00023237"/>
    </source>
</evidence>
<evidence type="ECO:0000313" key="4">
    <source>
        <dbReference type="EMBL" id="STQ12650.1"/>
    </source>
</evidence>
<dbReference type="GO" id="GO:0009279">
    <property type="term" value="C:cell outer membrane"/>
    <property type="evidence" value="ECO:0007669"/>
    <property type="project" value="UniProtKB-SubCell"/>
</dbReference>
<proteinExistence type="predicted"/>
<dbReference type="Gene3D" id="2.40.170.20">
    <property type="entry name" value="TonB-dependent receptor, beta-barrel domain"/>
    <property type="match status" value="1"/>
</dbReference>
<evidence type="ECO:0000256" key="1">
    <source>
        <dbReference type="ARBA" id="ARBA00004442"/>
    </source>
</evidence>
<dbReference type="Proteomes" id="UP000255106">
    <property type="component" value="Unassembled WGS sequence"/>
</dbReference>
<evidence type="ECO:0000313" key="5">
    <source>
        <dbReference type="Proteomes" id="UP000255106"/>
    </source>
</evidence>
<sequence length="59" mass="6809">MVGYGGWNRGERKQDAVDAFLRGGFDLFGRQHEMMFGCSFSRQRNHYDNTMPGRAVRHG</sequence>
<keyword evidence="3" id="KW-0998">Cell outer membrane</keyword>
<comment type="subcellular location">
    <subcellularLocation>
        <location evidence="1">Cell outer membrane</location>
    </subcellularLocation>
</comment>
<name>A0A377M555_ENTCL</name>
<gene>
    <name evidence="4" type="primary">fhuE_2</name>
    <name evidence="4" type="ORF">NCTC10005_05443</name>
</gene>
<dbReference type="InterPro" id="IPR036942">
    <property type="entry name" value="Beta-barrel_TonB_sf"/>
</dbReference>
<reference evidence="4 5" key="1">
    <citation type="submission" date="2018-06" db="EMBL/GenBank/DDBJ databases">
        <authorList>
            <consortium name="Pathogen Informatics"/>
            <person name="Doyle S."/>
        </authorList>
    </citation>
    <scope>NUCLEOTIDE SEQUENCE [LARGE SCALE GENOMIC DNA]</scope>
    <source>
        <strain evidence="4 5">NCTC10005</strain>
    </source>
</reference>
<keyword evidence="2" id="KW-0472">Membrane</keyword>
<organism evidence="4 5">
    <name type="scientific">Enterobacter cloacae</name>
    <dbReference type="NCBI Taxonomy" id="550"/>
    <lineage>
        <taxon>Bacteria</taxon>
        <taxon>Pseudomonadati</taxon>
        <taxon>Pseudomonadota</taxon>
        <taxon>Gammaproteobacteria</taxon>
        <taxon>Enterobacterales</taxon>
        <taxon>Enterobacteriaceae</taxon>
        <taxon>Enterobacter</taxon>
        <taxon>Enterobacter cloacae complex</taxon>
    </lineage>
</organism>
<dbReference type="EMBL" id="UGJB01000004">
    <property type="protein sequence ID" value="STQ12650.1"/>
    <property type="molecule type" value="Genomic_DNA"/>
</dbReference>
<protein>
    <submittedName>
        <fullName evidence="4">TonB-dependent siderophore receptor</fullName>
    </submittedName>
</protein>
<dbReference type="AlphaFoldDB" id="A0A377M555"/>